<evidence type="ECO:0008006" key="4">
    <source>
        <dbReference type="Google" id="ProtNLM"/>
    </source>
</evidence>
<comment type="caution">
    <text evidence="2">The sequence shown here is derived from an EMBL/GenBank/DDBJ whole genome shotgun (WGS) entry which is preliminary data.</text>
</comment>
<keyword evidence="1" id="KW-0175">Coiled coil</keyword>
<sequence>MAERPIPSPLGSLPGNEHLVVILGASQSGKTTFTETTKQYALISGTNENPTVLEAVRTEDILTRFPNYHVEDHEKNPETPKIIRPCYCPCESDFILNCEDEYDYEEAIDERGQHLKLNYIDQIDQGSEPASFALLDTPGVTGVAPDGHIEPNLSRVLSISKAIASRNARNARNGISLVLIAVSTSIPLTREFTYALDCCIGTFSGLNSVFAFLHTKIKYENLYPGSSNFLEFQKRRTELQKIIGRPIPEFYIDCDIDHSKRPFRACITYNVIEKILQTATFNQPVMIALDVVNKTPRMKQIDKIAAVTYEKTLEARSDAIRTLNYNIDVNFSQAIEVLSNISKVESKLRTRRNDLNTYQSGNLELLYEDRYDGGQKLGEPEICTMELPVQKHTIDKVDIFHKGIRIEEVTVSGGEGEKSWRAEIPRIPIHAGTFQVRIYCKKVTKYCEEIEQAEFDIKSLEEEVVQLKVSVAHLEESIQSSYSKRRVELGWRNFRIHLIEWLTKDSLPRDTFQALVENEAYTQPTIEAFRMAMEEVYFGMFRDNGLVTEDNRSNILS</sequence>
<gene>
    <name evidence="2" type="ORF">BGZ80_010078</name>
</gene>
<dbReference type="OrthoDB" id="2370248at2759"/>
<dbReference type="Proteomes" id="UP000703661">
    <property type="component" value="Unassembled WGS sequence"/>
</dbReference>
<proteinExistence type="predicted"/>
<evidence type="ECO:0000313" key="3">
    <source>
        <dbReference type="Proteomes" id="UP000703661"/>
    </source>
</evidence>
<feature type="coiled-coil region" evidence="1">
    <location>
        <begin position="443"/>
        <end position="477"/>
    </location>
</feature>
<keyword evidence="3" id="KW-1185">Reference proteome</keyword>
<dbReference type="AlphaFoldDB" id="A0A9P6MVW1"/>
<evidence type="ECO:0000313" key="2">
    <source>
        <dbReference type="EMBL" id="KAG0015053.1"/>
    </source>
</evidence>
<name>A0A9P6MVW1_9FUNG</name>
<dbReference type="EMBL" id="JAAAID010000664">
    <property type="protein sequence ID" value="KAG0015053.1"/>
    <property type="molecule type" value="Genomic_DNA"/>
</dbReference>
<evidence type="ECO:0000256" key="1">
    <source>
        <dbReference type="SAM" id="Coils"/>
    </source>
</evidence>
<accession>A0A9P6MVW1</accession>
<reference evidence="2" key="1">
    <citation type="journal article" date="2020" name="Fungal Divers.">
        <title>Resolving the Mortierellaceae phylogeny through synthesis of multi-gene phylogenetics and phylogenomics.</title>
        <authorList>
            <person name="Vandepol N."/>
            <person name="Liber J."/>
            <person name="Desiro A."/>
            <person name="Na H."/>
            <person name="Kennedy M."/>
            <person name="Barry K."/>
            <person name="Grigoriev I.V."/>
            <person name="Miller A.N."/>
            <person name="O'Donnell K."/>
            <person name="Stajich J.E."/>
            <person name="Bonito G."/>
        </authorList>
    </citation>
    <scope>NUCLEOTIDE SEQUENCE</scope>
    <source>
        <strain evidence="2">NRRL 2769</strain>
    </source>
</reference>
<organism evidence="2 3">
    <name type="scientific">Entomortierella chlamydospora</name>
    <dbReference type="NCBI Taxonomy" id="101097"/>
    <lineage>
        <taxon>Eukaryota</taxon>
        <taxon>Fungi</taxon>
        <taxon>Fungi incertae sedis</taxon>
        <taxon>Mucoromycota</taxon>
        <taxon>Mortierellomycotina</taxon>
        <taxon>Mortierellomycetes</taxon>
        <taxon>Mortierellales</taxon>
        <taxon>Mortierellaceae</taxon>
        <taxon>Entomortierella</taxon>
    </lineage>
</organism>
<protein>
    <recommendedName>
        <fullName evidence="4">G domain-containing protein</fullName>
    </recommendedName>
</protein>